<organism evidence="1">
    <name type="scientific">Salmonella enterica</name>
    <name type="common">Salmonella choleraesuis</name>
    <dbReference type="NCBI Taxonomy" id="28901"/>
    <lineage>
        <taxon>Bacteria</taxon>
        <taxon>Pseudomonadati</taxon>
        <taxon>Pseudomonadota</taxon>
        <taxon>Gammaproteobacteria</taxon>
        <taxon>Enterobacterales</taxon>
        <taxon>Enterobacteriaceae</taxon>
        <taxon>Salmonella</taxon>
    </lineage>
</organism>
<dbReference type="EMBL" id="AAGKYS010000013">
    <property type="protein sequence ID" value="EBP1998121.1"/>
    <property type="molecule type" value="Genomic_DNA"/>
</dbReference>
<reference evidence="1" key="1">
    <citation type="submission" date="2018-07" db="EMBL/GenBank/DDBJ databases">
        <authorList>
            <consortium name="PulseNet: The National Subtyping Network for Foodborne Disease Surveillance"/>
            <person name="Tarr C.L."/>
            <person name="Trees E."/>
            <person name="Katz L.S."/>
            <person name="Carleton-Romer H.A."/>
            <person name="Stroika S."/>
            <person name="Kucerova Z."/>
            <person name="Roache K.F."/>
            <person name="Sabol A.L."/>
            <person name="Besser J."/>
            <person name="Gerner-Smidt P."/>
        </authorList>
    </citation>
    <scope>NUCLEOTIDE SEQUENCE</scope>
    <source>
        <strain evidence="2">2014K-0826</strain>
        <strain evidence="1">2014K-0827</strain>
    </source>
</reference>
<dbReference type="AlphaFoldDB" id="A0A5U2SA75"/>
<comment type="caution">
    <text evidence="1">The sequence shown here is derived from an EMBL/GenBank/DDBJ whole genome shotgun (WGS) entry which is preliminary data.</text>
</comment>
<gene>
    <name evidence="1" type="ORF">OC14_21405</name>
    <name evidence="2" type="ORF">ON61_21630</name>
</gene>
<sequence>MEGKLIFCSDAILRFQSDYDETSAVPLLSIQNTIANTDPFFLLRFFHHTTLIEEGTTLASIFLAIEPWKALLAAYLNRDVWAYIDEVRKPSGPTTWDIEWIGIDRRSSVYRAYKRQDREEGEDFSTYFNRERFPTDEFDIESSCDASGFIKGDKERWSISGDVHEIKNLPVILYSKQTLVTSSKDGLLKKNVSGVKSSKHGCFVYGDTSFSFSEVMEAIFISGLFFYAPRDAASSLDELKESLAGLEEELAEKPNTDSTSNETDEEPTIIVAEGAFDSVAAHMKSEIEEWQSIKNLCQREGELPIRIGNIKVAEAPELYLCGKRLDVSS</sequence>
<proteinExistence type="predicted"/>
<evidence type="ECO:0000313" key="1">
    <source>
        <dbReference type="EMBL" id="EBP1894691.1"/>
    </source>
</evidence>
<dbReference type="EMBL" id="AAGKXW010000015">
    <property type="protein sequence ID" value="EBP1894691.1"/>
    <property type="molecule type" value="Genomic_DNA"/>
</dbReference>
<accession>A0A5U2SA75</accession>
<evidence type="ECO:0000313" key="2">
    <source>
        <dbReference type="EMBL" id="EBP1998121.1"/>
    </source>
</evidence>
<name>A0A5U2SA75_SALER</name>
<protein>
    <submittedName>
        <fullName evidence="1">Uncharacterized protein</fullName>
    </submittedName>
</protein>